<dbReference type="OrthoDB" id="2951834at2759"/>
<evidence type="ECO:0000313" key="1">
    <source>
        <dbReference type="EMBL" id="KAF2138681.1"/>
    </source>
</evidence>
<dbReference type="PANTHER" id="PTHR42085:SF8">
    <property type="entry name" value="F-BOX DOMAIN-CONTAINING PROTEIN"/>
    <property type="match status" value="1"/>
</dbReference>
<dbReference type="Proteomes" id="UP000799438">
    <property type="component" value="Unassembled WGS sequence"/>
</dbReference>
<reference evidence="1" key="1">
    <citation type="journal article" date="2020" name="Stud. Mycol.">
        <title>101 Dothideomycetes genomes: a test case for predicting lifestyles and emergence of pathogens.</title>
        <authorList>
            <person name="Haridas S."/>
            <person name="Albert R."/>
            <person name="Binder M."/>
            <person name="Bloem J."/>
            <person name="Labutti K."/>
            <person name="Salamov A."/>
            <person name="Andreopoulos B."/>
            <person name="Baker S."/>
            <person name="Barry K."/>
            <person name="Bills G."/>
            <person name="Bluhm B."/>
            <person name="Cannon C."/>
            <person name="Castanera R."/>
            <person name="Culley D."/>
            <person name="Daum C."/>
            <person name="Ezra D."/>
            <person name="Gonzalez J."/>
            <person name="Henrissat B."/>
            <person name="Kuo A."/>
            <person name="Liang C."/>
            <person name="Lipzen A."/>
            <person name="Lutzoni F."/>
            <person name="Magnuson J."/>
            <person name="Mondo S."/>
            <person name="Nolan M."/>
            <person name="Ohm R."/>
            <person name="Pangilinan J."/>
            <person name="Park H.-J."/>
            <person name="Ramirez L."/>
            <person name="Alfaro M."/>
            <person name="Sun H."/>
            <person name="Tritt A."/>
            <person name="Yoshinaga Y."/>
            <person name="Zwiers L.-H."/>
            <person name="Turgeon B."/>
            <person name="Goodwin S."/>
            <person name="Spatafora J."/>
            <person name="Crous P."/>
            <person name="Grigoriev I."/>
        </authorList>
    </citation>
    <scope>NUCLEOTIDE SEQUENCE</scope>
    <source>
        <strain evidence="1">CBS 121167</strain>
    </source>
</reference>
<dbReference type="RefSeq" id="XP_033394394.1">
    <property type="nucleotide sequence ID" value="XM_033540983.1"/>
</dbReference>
<dbReference type="PANTHER" id="PTHR42085">
    <property type="entry name" value="F-BOX DOMAIN-CONTAINING PROTEIN"/>
    <property type="match status" value="1"/>
</dbReference>
<organism evidence="1 2">
    <name type="scientific">Aplosporella prunicola CBS 121167</name>
    <dbReference type="NCBI Taxonomy" id="1176127"/>
    <lineage>
        <taxon>Eukaryota</taxon>
        <taxon>Fungi</taxon>
        <taxon>Dikarya</taxon>
        <taxon>Ascomycota</taxon>
        <taxon>Pezizomycotina</taxon>
        <taxon>Dothideomycetes</taxon>
        <taxon>Dothideomycetes incertae sedis</taxon>
        <taxon>Botryosphaeriales</taxon>
        <taxon>Aplosporellaceae</taxon>
        <taxon>Aplosporella</taxon>
    </lineage>
</organism>
<evidence type="ECO:0008006" key="3">
    <source>
        <dbReference type="Google" id="ProtNLM"/>
    </source>
</evidence>
<keyword evidence="2" id="KW-1185">Reference proteome</keyword>
<dbReference type="InterPro" id="IPR038883">
    <property type="entry name" value="AN11006-like"/>
</dbReference>
<dbReference type="EMBL" id="ML995495">
    <property type="protein sequence ID" value="KAF2138681.1"/>
    <property type="molecule type" value="Genomic_DNA"/>
</dbReference>
<gene>
    <name evidence="1" type="ORF">K452DRAFT_290332</name>
</gene>
<evidence type="ECO:0000313" key="2">
    <source>
        <dbReference type="Proteomes" id="UP000799438"/>
    </source>
</evidence>
<dbReference type="GeneID" id="54298479"/>
<accession>A0A6A6B7A3</accession>
<name>A0A6A6B7A3_9PEZI</name>
<dbReference type="AlphaFoldDB" id="A0A6A6B7A3"/>
<sequence>MMAQTDQCKDERRFYFLHLPAEIRTMLYRLLVTFSHPLDSCRHRSRPARVVQGLEILRTCKIINIEASYVFFTENTISFTVRNYLCRSFENSGWLARVRHLRIHVVVRNASCSNTVRNIKNFFHHIKQSVTDLRSFDLFIRDAAYSHPDRADTIISALKGLRVHGPVRAAHFRWTGSEEEGNVDDSMALRTMLIVGFAANVTETIIVRVAFPKNGERNFRDIPKYTASSDQPFEKIVAGTGCQILQTIVFTGRGF</sequence>
<proteinExistence type="predicted"/>
<protein>
    <recommendedName>
        <fullName evidence="3">F-box domain-containing protein</fullName>
    </recommendedName>
</protein>